<evidence type="ECO:0000313" key="2">
    <source>
        <dbReference type="Proteomes" id="UP000663879"/>
    </source>
</evidence>
<sequence>MYILRKSIRILNMDELNLLLTPCLMPIKYKDIKNCTGNIKCMICGTHQINVEECLNTGVNKLAISQQKIEDDLAKIGQLKTDYFKDYEAKVNESFNIIKNKIDLRREILKKEISTKIDEYSLEMVRALEMEEKKILVSIKKMLEMNDLVDFKTKKEVVTNEQNVVQKINLTVNLETELKDKIKNIEWLANLINRGKQYVLHFTKLDLNLKKALGELKLNGLNDKVPVKNKETVQIYKNQVTDFPKPITTTVTMTPNNPTGFSSYPPALKAQEGPSSLFKSIIKK</sequence>
<keyword evidence="2" id="KW-1185">Reference proteome</keyword>
<comment type="caution">
    <text evidence="1">The sequence shown here is derived from an EMBL/GenBank/DDBJ whole genome shotgun (WGS) entry which is preliminary data.</text>
</comment>
<dbReference type="AlphaFoldDB" id="A0A813MBU1"/>
<protein>
    <submittedName>
        <fullName evidence="1">Uncharacterized protein</fullName>
    </submittedName>
</protein>
<dbReference type="Proteomes" id="UP000663879">
    <property type="component" value="Unassembled WGS sequence"/>
</dbReference>
<dbReference type="EMBL" id="CAJNOC010000038">
    <property type="protein sequence ID" value="CAF0708936.1"/>
    <property type="molecule type" value="Genomic_DNA"/>
</dbReference>
<evidence type="ECO:0000313" key="1">
    <source>
        <dbReference type="EMBL" id="CAF0708936.1"/>
    </source>
</evidence>
<proteinExistence type="predicted"/>
<organism evidence="1 2">
    <name type="scientific">Brachionus calyciflorus</name>
    <dbReference type="NCBI Taxonomy" id="104777"/>
    <lineage>
        <taxon>Eukaryota</taxon>
        <taxon>Metazoa</taxon>
        <taxon>Spiralia</taxon>
        <taxon>Gnathifera</taxon>
        <taxon>Rotifera</taxon>
        <taxon>Eurotatoria</taxon>
        <taxon>Monogononta</taxon>
        <taxon>Pseudotrocha</taxon>
        <taxon>Ploima</taxon>
        <taxon>Brachionidae</taxon>
        <taxon>Brachionus</taxon>
    </lineage>
</organism>
<gene>
    <name evidence="1" type="ORF">OXX778_LOCUS711</name>
</gene>
<name>A0A813MBU1_9BILA</name>
<accession>A0A813MBU1</accession>
<reference evidence="1" key="1">
    <citation type="submission" date="2021-02" db="EMBL/GenBank/DDBJ databases">
        <authorList>
            <person name="Nowell W R."/>
        </authorList>
    </citation>
    <scope>NUCLEOTIDE SEQUENCE</scope>
    <source>
        <strain evidence="1">Ploen Becks lab</strain>
    </source>
</reference>